<evidence type="ECO:0000313" key="5">
    <source>
        <dbReference type="EMBL" id="KAL1395951.1"/>
    </source>
</evidence>
<dbReference type="SUPFAM" id="SSF57625">
    <property type="entry name" value="Invertebrate chitin-binding proteins"/>
    <property type="match status" value="1"/>
</dbReference>
<proteinExistence type="predicted"/>
<organism evidence="5 6">
    <name type="scientific">Culex pipiens pipiens</name>
    <name type="common">Northern house mosquito</name>
    <dbReference type="NCBI Taxonomy" id="38569"/>
    <lineage>
        <taxon>Eukaryota</taxon>
        <taxon>Metazoa</taxon>
        <taxon>Ecdysozoa</taxon>
        <taxon>Arthropoda</taxon>
        <taxon>Hexapoda</taxon>
        <taxon>Insecta</taxon>
        <taxon>Pterygota</taxon>
        <taxon>Neoptera</taxon>
        <taxon>Endopterygota</taxon>
        <taxon>Diptera</taxon>
        <taxon>Nematocera</taxon>
        <taxon>Culicoidea</taxon>
        <taxon>Culicidae</taxon>
        <taxon>Culicinae</taxon>
        <taxon>Culicini</taxon>
        <taxon>Culex</taxon>
        <taxon>Culex</taxon>
    </lineage>
</organism>
<comment type="caution">
    <text evidence="5">The sequence shown here is derived from an EMBL/GenBank/DDBJ whole genome shotgun (WGS) entry which is preliminary data.</text>
</comment>
<feature type="region of interest" description="Disordered" evidence="1">
    <location>
        <begin position="966"/>
        <end position="1003"/>
    </location>
</feature>
<dbReference type="SMART" id="SM00494">
    <property type="entry name" value="ChtBD2"/>
    <property type="match status" value="9"/>
</dbReference>
<feature type="region of interest" description="Disordered" evidence="1">
    <location>
        <begin position="187"/>
        <end position="209"/>
    </location>
</feature>
<evidence type="ECO:0000256" key="2">
    <source>
        <dbReference type="SAM" id="Phobius"/>
    </source>
</evidence>
<feature type="chain" id="PRO_5044824440" description="Chitin-binding type-2 domain-containing protein" evidence="3">
    <location>
        <begin position="28"/>
        <end position="1199"/>
    </location>
</feature>
<feature type="compositionally biased region" description="Polar residues" evidence="1">
    <location>
        <begin position="1040"/>
        <end position="1059"/>
    </location>
</feature>
<feature type="region of interest" description="Disordered" evidence="1">
    <location>
        <begin position="359"/>
        <end position="402"/>
    </location>
</feature>
<keyword evidence="6" id="KW-1185">Reference proteome</keyword>
<feature type="compositionally biased region" description="Pro residues" evidence="1">
    <location>
        <begin position="267"/>
        <end position="278"/>
    </location>
</feature>
<feature type="region of interest" description="Disordered" evidence="1">
    <location>
        <begin position="260"/>
        <end position="283"/>
    </location>
</feature>
<evidence type="ECO:0000259" key="4">
    <source>
        <dbReference type="PROSITE" id="PS50940"/>
    </source>
</evidence>
<feature type="compositionally biased region" description="Low complexity" evidence="1">
    <location>
        <begin position="370"/>
        <end position="380"/>
    </location>
</feature>
<dbReference type="AlphaFoldDB" id="A0ABD1D8K2"/>
<feature type="domain" description="Chitin-binding type-2" evidence="4">
    <location>
        <begin position="814"/>
        <end position="880"/>
    </location>
</feature>
<dbReference type="EMBL" id="JBEHCU010006903">
    <property type="protein sequence ID" value="KAL1395951.1"/>
    <property type="molecule type" value="Genomic_DNA"/>
</dbReference>
<feature type="transmembrane region" description="Helical" evidence="2">
    <location>
        <begin position="1095"/>
        <end position="1115"/>
    </location>
</feature>
<reference evidence="5 6" key="1">
    <citation type="submission" date="2024-05" db="EMBL/GenBank/DDBJ databases">
        <title>Culex pipiens pipiens assembly and annotation.</title>
        <authorList>
            <person name="Alout H."/>
            <person name="Durand T."/>
        </authorList>
    </citation>
    <scope>NUCLEOTIDE SEQUENCE [LARGE SCALE GENOMIC DNA]</scope>
    <source>
        <strain evidence="5">HA-2024</strain>
        <tissue evidence="5">Whole body</tissue>
    </source>
</reference>
<feature type="signal peptide" evidence="3">
    <location>
        <begin position="1"/>
        <end position="27"/>
    </location>
</feature>
<sequence>MRISPFPGGIWITCVILGILAAEPVFGQLPRNPCLPRCVTWQEIYTLWPTANEQEYWQCVAMETDEWWTLQRITCPEGSVFDYGWQLCVDRSYVQGSVSVQCGVKTPELPPMEGSLGVCPEPGCVTFEQINTLWAIPDPEFFLQCRPEPDATWVLKQMPCAPGTLFHFGLQTCVSPDEWLACDGQVPNEPTDAPPVPSPAPTTVAPTPPPVTTVTPTLPPVTTVTPTLPPVTTVTPTLPPVTTVTPTLPPVTTVTPTLPPVTTVTPTLPPVTTTPPPVTTADPDQDVGDFCIEPLCDTWQNINTLWPLRDPNFFYQCRPAFGGGWIPQQMPCAPGTVFSFRHQVCVWPIQWVDPCGPADPTTDDNITDAPTTVTTGKPTPTGTPYPSPIPTTTPETTTPTAVPPPPGVDCLRPNCVFLQNTDILWPTRTPQDFYRCIFLLDTFWFPFLDTCPSGKYFSFEYQSCVDPLDWNDVCAAVPEDITTTQMTTTEAVDEGIDPLPVICGSPRCDTVRERELLWPSTVANQFFECVWVERFFQFIPFPKRCPNFYLFDFMKQDCVHPLEWTDICPIYPTLPPSCPDCCPTCPPGETTTTVAPSDPINVQLPIVCGVPRCRDEDEIAFLWPDLDPRAYHRCMPTTNEWHQAVISWCEVGEMFQTLEQRCVPEEEYEDIICPIYSEPITAGTAGTPTEAPVTTPAEPETEPKLTCVDDFDPTSLYPISCDVPRCISQGEQNIRWPATDSETYFVCQALGVGSIQFPSRMRCAAGTRFDFFRQCCTVEAASVEVCPVFPIANPILTCSSEFNVSSILPAACDVPRCNGPSEVLTFWPSQLPNKYYECSENTFGNLFPLMQDCPTGTAFDFLQQCCTTEPALTAAEVCTLFNEPPAVPSIIPEPAPMPLLICDRPRCETPEERAQMWPSRDPTLYYTCGTDWDGTWRPYQYSCSSGTLFLADQQLCGEPWLWQETCGEEEPATSTTEDVTDSSTQPSPNLTPPNLLRNGHPDESEFALDGVERSEAVLTDVRTVRPKAPRRRPPTSASRMTSGPSSAQLNPELGSGNNSSEDESVVERKPRTWEKPKVRWIDELKAVQAKKAASVGFAITLILLAAVVAGASAAARCVRDNGSGQPGCKNLEEVTQGVWRHNHDPTAYWECSKLNQPATLNRCTSDSAFHPTLLECVSWDDWEWQPTCAPLTRPDVVDA</sequence>
<accession>A0ABD1D8K2</accession>
<feature type="compositionally biased region" description="Basic residues" evidence="1">
    <location>
        <begin position="1024"/>
        <end position="1033"/>
    </location>
</feature>
<feature type="compositionally biased region" description="Pro residues" evidence="1">
    <location>
        <begin position="381"/>
        <end position="391"/>
    </location>
</feature>
<feature type="region of interest" description="Disordered" evidence="1">
    <location>
        <begin position="1017"/>
        <end position="1071"/>
    </location>
</feature>
<keyword evidence="2" id="KW-1133">Transmembrane helix</keyword>
<dbReference type="PANTHER" id="PTHR20987:SF0">
    <property type="entry name" value="CHITIN-BINDING TYPE-2 DOMAIN-CONTAINING PROTEIN-RELATED"/>
    <property type="match status" value="1"/>
</dbReference>
<gene>
    <name evidence="5" type="ORF">pipiens_010862</name>
</gene>
<dbReference type="InterPro" id="IPR036508">
    <property type="entry name" value="Chitin-bd_dom_sf"/>
</dbReference>
<name>A0ABD1D8K2_CULPP</name>
<dbReference type="PANTHER" id="PTHR20987">
    <property type="entry name" value="CHITIN-BINDING TYPE-2 DOMAIN-CONTAINING PROTEIN-RELATED"/>
    <property type="match status" value="1"/>
</dbReference>
<feature type="compositionally biased region" description="Low complexity" evidence="1">
    <location>
        <begin position="973"/>
        <end position="984"/>
    </location>
</feature>
<keyword evidence="3" id="KW-0732">Signal</keyword>
<dbReference type="Proteomes" id="UP001562425">
    <property type="component" value="Unassembled WGS sequence"/>
</dbReference>
<dbReference type="PROSITE" id="PS50940">
    <property type="entry name" value="CHIT_BIND_II"/>
    <property type="match status" value="1"/>
</dbReference>
<keyword evidence="2" id="KW-0812">Transmembrane</keyword>
<evidence type="ECO:0000256" key="3">
    <source>
        <dbReference type="SAM" id="SignalP"/>
    </source>
</evidence>
<protein>
    <recommendedName>
        <fullName evidence="4">Chitin-binding type-2 domain-containing protein</fullName>
    </recommendedName>
</protein>
<evidence type="ECO:0000313" key="6">
    <source>
        <dbReference type="Proteomes" id="UP001562425"/>
    </source>
</evidence>
<keyword evidence="2" id="KW-0472">Membrane</keyword>
<feature type="compositionally biased region" description="Pro residues" evidence="1">
    <location>
        <begin position="192"/>
        <end position="209"/>
    </location>
</feature>
<evidence type="ECO:0000256" key="1">
    <source>
        <dbReference type="SAM" id="MobiDB-lite"/>
    </source>
</evidence>
<dbReference type="InterPro" id="IPR002557">
    <property type="entry name" value="Chitin-bd_dom"/>
</dbReference>